<dbReference type="OrthoDB" id="3217196at2759"/>
<evidence type="ECO:0000259" key="3">
    <source>
        <dbReference type="Pfam" id="PF24883"/>
    </source>
</evidence>
<dbReference type="InterPro" id="IPR056884">
    <property type="entry name" value="NPHP3-like_N"/>
</dbReference>
<feature type="repeat" description="TPR" evidence="2">
    <location>
        <begin position="580"/>
        <end position="613"/>
    </location>
</feature>
<dbReference type="InterPro" id="IPR011990">
    <property type="entry name" value="TPR-like_helical_dom_sf"/>
</dbReference>
<dbReference type="SUPFAM" id="SSF52540">
    <property type="entry name" value="P-loop containing nucleoside triphosphate hydrolases"/>
    <property type="match status" value="1"/>
</dbReference>
<dbReference type="SMART" id="SM00028">
    <property type="entry name" value="TPR"/>
    <property type="match status" value="5"/>
</dbReference>
<feature type="domain" description="Nephrocystin 3-like N-terminal" evidence="3">
    <location>
        <begin position="77"/>
        <end position="203"/>
    </location>
</feature>
<evidence type="ECO:0000256" key="2">
    <source>
        <dbReference type="PROSITE-ProRule" id="PRU00339"/>
    </source>
</evidence>
<dbReference type="PANTHER" id="PTHR10039:SF14">
    <property type="entry name" value="NACHT DOMAIN-CONTAINING PROTEIN"/>
    <property type="match status" value="1"/>
</dbReference>
<gene>
    <name evidence="4" type="ORF">EST38_g11631</name>
</gene>
<dbReference type="PROSITE" id="PS50005">
    <property type="entry name" value="TPR"/>
    <property type="match status" value="1"/>
</dbReference>
<evidence type="ECO:0000313" key="4">
    <source>
        <dbReference type="EMBL" id="RXW14223.1"/>
    </source>
</evidence>
<evidence type="ECO:0000256" key="1">
    <source>
        <dbReference type="ARBA" id="ARBA00022737"/>
    </source>
</evidence>
<accession>A0A4Q2D4D5</accession>
<dbReference type="Gene3D" id="1.25.40.10">
    <property type="entry name" value="Tetratricopeptide repeat domain"/>
    <property type="match status" value="2"/>
</dbReference>
<sequence>MASSFNNAHNFRINNNVVNVNPSPDPLSKLEARIATGAFHDSDERCDAPKCHPETRLAVQNNLYRWIVEGDAEMEQPKKTKWMTGPAGTGKTAVMGSLADRCAKDGILGATFFFASWSSSISRRRKTDFVTTVAYQLAQHRKDLKNAISTAMEENPTVLKKNLHVQMETLVLAPLREIVHRSEGPELRGAIIVDGLDECEAEQYHDTTSTGPRATPTRTNAQDQLEILQVLQAASLDPCFPFRILIASRPERIFREFFDPDINPTFAQKLDLNVEHNADADITLFLGAQFDLIRRRFNFPSSWPPPGTIRTLVENASGQFIYAATVIRLFDTGHREPPMALLEAILKMNWPTQIERRKLVKHIGGSFIFASAVFKFIMAVNTEANDPRTPMDRLPLALEMNPGLDGLYAQTLARSKHLPRFSDIISTIALLSEPLSTSAVAELLGIQIYEVVNVLVNLQAIIQVPGTDDIPVTLCHTSLRDFLTTQSRSGDFFAHPSHHVRLYLRSLECELNYLQQDPELFVRSGKQIPAIADYADRYLIDHLNGGRGCFKPSEYSSAIHLCREALALQPGTPKPISVLAGVFRNRASQIGTLTDLDRAISLYREALKLRPSPHPNRSIPLNNLGSALLDRHWLTGNMVDLEEAISVYSELLELRPSLHPLRSDSLNNLGIVLLSRHKRTGSTADLEEAISLLREALGHRPSPHPDRSFSLNTLGGAIVDRHGLTGIMADLEEAMFLLREAIKLQPYPHPYRSYSLTHLGTALDHRHRHTGTLADLEEAIVLHRETLELRPSPHPYRSSPLRSLVASLQAMYKETHALSYLQEAIAHCEELLAAHCPVGHRDRAYDLHQLSSLLQMRFDATKQEEDLAKITALKEEADRLSA</sequence>
<reference evidence="4 5" key="1">
    <citation type="submission" date="2019-01" db="EMBL/GenBank/DDBJ databases">
        <title>Draft genome sequence of Psathyrella aberdarensis IHI B618.</title>
        <authorList>
            <person name="Buettner E."/>
            <person name="Kellner H."/>
        </authorList>
    </citation>
    <scope>NUCLEOTIDE SEQUENCE [LARGE SCALE GENOMIC DNA]</scope>
    <source>
        <strain evidence="4 5">IHI B618</strain>
    </source>
</reference>
<proteinExistence type="predicted"/>
<name>A0A4Q2D4D5_9AGAR</name>
<dbReference type="Pfam" id="PF13374">
    <property type="entry name" value="TPR_10"/>
    <property type="match status" value="2"/>
</dbReference>
<dbReference type="InterPro" id="IPR019734">
    <property type="entry name" value="TPR_rpt"/>
</dbReference>
<organism evidence="4 5">
    <name type="scientific">Candolleomyces aberdarensis</name>
    <dbReference type="NCBI Taxonomy" id="2316362"/>
    <lineage>
        <taxon>Eukaryota</taxon>
        <taxon>Fungi</taxon>
        <taxon>Dikarya</taxon>
        <taxon>Basidiomycota</taxon>
        <taxon>Agaricomycotina</taxon>
        <taxon>Agaricomycetes</taxon>
        <taxon>Agaricomycetidae</taxon>
        <taxon>Agaricales</taxon>
        <taxon>Agaricineae</taxon>
        <taxon>Psathyrellaceae</taxon>
        <taxon>Candolleomyces</taxon>
    </lineage>
</organism>
<keyword evidence="1" id="KW-0677">Repeat</keyword>
<protein>
    <recommendedName>
        <fullName evidence="3">Nephrocystin 3-like N-terminal domain-containing protein</fullName>
    </recommendedName>
</protein>
<dbReference type="EMBL" id="SDEE01000741">
    <property type="protein sequence ID" value="RXW14223.1"/>
    <property type="molecule type" value="Genomic_DNA"/>
</dbReference>
<dbReference type="Proteomes" id="UP000290288">
    <property type="component" value="Unassembled WGS sequence"/>
</dbReference>
<dbReference type="Pfam" id="PF24883">
    <property type="entry name" value="NPHP3_N"/>
    <property type="match status" value="1"/>
</dbReference>
<keyword evidence="5" id="KW-1185">Reference proteome</keyword>
<dbReference type="InterPro" id="IPR027417">
    <property type="entry name" value="P-loop_NTPase"/>
</dbReference>
<keyword evidence="2" id="KW-0802">TPR repeat</keyword>
<dbReference type="SUPFAM" id="SSF48452">
    <property type="entry name" value="TPR-like"/>
    <property type="match status" value="1"/>
</dbReference>
<evidence type="ECO:0000313" key="5">
    <source>
        <dbReference type="Proteomes" id="UP000290288"/>
    </source>
</evidence>
<dbReference type="PANTHER" id="PTHR10039">
    <property type="entry name" value="AMELOGENIN"/>
    <property type="match status" value="1"/>
</dbReference>
<dbReference type="AlphaFoldDB" id="A0A4Q2D4D5"/>
<dbReference type="STRING" id="2316362.A0A4Q2D4D5"/>
<comment type="caution">
    <text evidence="4">The sequence shown here is derived from an EMBL/GenBank/DDBJ whole genome shotgun (WGS) entry which is preliminary data.</text>
</comment>